<reference evidence="1 2" key="1">
    <citation type="journal article" date="2021" name="Sci. Rep.">
        <title>The genome of the diatom Chaetoceros tenuissimus carries an ancient integrated fragment of an extant virus.</title>
        <authorList>
            <person name="Hongo Y."/>
            <person name="Kimura K."/>
            <person name="Takaki Y."/>
            <person name="Yoshida Y."/>
            <person name="Baba S."/>
            <person name="Kobayashi G."/>
            <person name="Nagasaki K."/>
            <person name="Hano T."/>
            <person name="Tomaru Y."/>
        </authorList>
    </citation>
    <scope>NUCLEOTIDE SEQUENCE [LARGE SCALE GENOMIC DNA]</scope>
    <source>
        <strain evidence="1 2">NIES-3715</strain>
    </source>
</reference>
<comment type="caution">
    <text evidence="1">The sequence shown here is derived from an EMBL/GenBank/DDBJ whole genome shotgun (WGS) entry which is preliminary data.</text>
</comment>
<keyword evidence="2" id="KW-1185">Reference proteome</keyword>
<name>A0AAD3D0J3_9STRA</name>
<sequence>MVLGRIRDAIQGKPKLDGPSVLPDYFPVQPKGCEKHADKLFTCLATDATEKARDMEAAGLHKSYYPDVEVKAVDEDAAKKVEEMAKSGEKNDSLPQAGDNPLDQCRDFIAYYKRCCDRELKKKHNWILTEPYRVQEEYRYKSS</sequence>
<gene>
    <name evidence="1" type="ORF">CTEN210_10896</name>
</gene>
<evidence type="ECO:0000313" key="2">
    <source>
        <dbReference type="Proteomes" id="UP001054902"/>
    </source>
</evidence>
<proteinExistence type="predicted"/>
<accession>A0AAD3D0J3</accession>
<dbReference type="Proteomes" id="UP001054902">
    <property type="component" value="Unassembled WGS sequence"/>
</dbReference>
<evidence type="ECO:0000313" key="1">
    <source>
        <dbReference type="EMBL" id="GFH54420.1"/>
    </source>
</evidence>
<dbReference type="EMBL" id="BLLK01000047">
    <property type="protein sequence ID" value="GFH54420.1"/>
    <property type="molecule type" value="Genomic_DNA"/>
</dbReference>
<protein>
    <submittedName>
        <fullName evidence="1">Uncharacterized protein</fullName>
    </submittedName>
</protein>
<dbReference type="AlphaFoldDB" id="A0AAD3D0J3"/>
<organism evidence="1 2">
    <name type="scientific">Chaetoceros tenuissimus</name>
    <dbReference type="NCBI Taxonomy" id="426638"/>
    <lineage>
        <taxon>Eukaryota</taxon>
        <taxon>Sar</taxon>
        <taxon>Stramenopiles</taxon>
        <taxon>Ochrophyta</taxon>
        <taxon>Bacillariophyta</taxon>
        <taxon>Coscinodiscophyceae</taxon>
        <taxon>Chaetocerotophycidae</taxon>
        <taxon>Chaetocerotales</taxon>
        <taxon>Chaetocerotaceae</taxon>
        <taxon>Chaetoceros</taxon>
    </lineage>
</organism>